<accession>A0A382VAR2</accession>
<dbReference type="EMBL" id="UINC01150099">
    <property type="protein sequence ID" value="SVD42971.1"/>
    <property type="molecule type" value="Genomic_DNA"/>
</dbReference>
<protein>
    <submittedName>
        <fullName evidence="1">Uncharacterized protein</fullName>
    </submittedName>
</protein>
<dbReference type="AlphaFoldDB" id="A0A382VAR2"/>
<evidence type="ECO:0000313" key="1">
    <source>
        <dbReference type="EMBL" id="SVD42971.1"/>
    </source>
</evidence>
<reference evidence="1" key="1">
    <citation type="submission" date="2018-05" db="EMBL/GenBank/DDBJ databases">
        <authorList>
            <person name="Lanie J.A."/>
            <person name="Ng W.-L."/>
            <person name="Kazmierczak K.M."/>
            <person name="Andrzejewski T.M."/>
            <person name="Davidsen T.M."/>
            <person name="Wayne K.J."/>
            <person name="Tettelin H."/>
            <person name="Glass J.I."/>
            <person name="Rusch D."/>
            <person name="Podicherti R."/>
            <person name="Tsui H.-C.T."/>
            <person name="Winkler M.E."/>
        </authorList>
    </citation>
    <scope>NUCLEOTIDE SEQUENCE</scope>
</reference>
<feature type="non-terminal residue" evidence="1">
    <location>
        <position position="76"/>
    </location>
</feature>
<organism evidence="1">
    <name type="scientific">marine metagenome</name>
    <dbReference type="NCBI Taxonomy" id="408172"/>
    <lineage>
        <taxon>unclassified sequences</taxon>
        <taxon>metagenomes</taxon>
        <taxon>ecological metagenomes</taxon>
    </lineage>
</organism>
<feature type="non-terminal residue" evidence="1">
    <location>
        <position position="1"/>
    </location>
</feature>
<name>A0A382VAR2_9ZZZZ</name>
<sequence length="76" mass="8213">VLVNQSLGVKLYPQQKRRACSVLLAQLNRLNDAISCPSRGAEHWGQLANGLMVSAVDTNGGSAKNPAHQRARFDVD</sequence>
<proteinExistence type="predicted"/>
<gene>
    <name evidence="1" type="ORF">METZ01_LOCUS395825</name>
</gene>